<organism evidence="1 2">
    <name type="scientific">Pararge aegeria aegeria</name>
    <dbReference type="NCBI Taxonomy" id="348720"/>
    <lineage>
        <taxon>Eukaryota</taxon>
        <taxon>Metazoa</taxon>
        <taxon>Ecdysozoa</taxon>
        <taxon>Arthropoda</taxon>
        <taxon>Hexapoda</taxon>
        <taxon>Insecta</taxon>
        <taxon>Pterygota</taxon>
        <taxon>Neoptera</taxon>
        <taxon>Endopterygota</taxon>
        <taxon>Lepidoptera</taxon>
        <taxon>Glossata</taxon>
        <taxon>Ditrysia</taxon>
        <taxon>Papilionoidea</taxon>
        <taxon>Nymphalidae</taxon>
        <taxon>Satyrinae</taxon>
        <taxon>Satyrini</taxon>
        <taxon>Parargina</taxon>
        <taxon>Pararge</taxon>
    </lineage>
</organism>
<gene>
    <name evidence="1" type="primary">jg1820</name>
    <name evidence="1" type="ORF">PAEG_LOCUS1359</name>
</gene>
<dbReference type="OrthoDB" id="5981855at2759"/>
<evidence type="ECO:0000313" key="1">
    <source>
        <dbReference type="EMBL" id="CAH2208860.1"/>
    </source>
</evidence>
<dbReference type="AlphaFoldDB" id="A0A8S4QG71"/>
<protein>
    <submittedName>
        <fullName evidence="1">Jg1820 protein</fullName>
    </submittedName>
</protein>
<sequence length="72" mass="8517">HWHDMMLDELGPTAATNWTTTYTDLPNYYITFYDEANSKYVNTTSNITQVRDPEAVTAQRSELWPLFHYITR</sequence>
<dbReference type="Proteomes" id="UP000838756">
    <property type="component" value="Unassembled WGS sequence"/>
</dbReference>
<evidence type="ECO:0000313" key="2">
    <source>
        <dbReference type="Proteomes" id="UP000838756"/>
    </source>
</evidence>
<comment type="caution">
    <text evidence="1">The sequence shown here is derived from an EMBL/GenBank/DDBJ whole genome shotgun (WGS) entry which is preliminary data.</text>
</comment>
<proteinExistence type="predicted"/>
<dbReference type="EMBL" id="CAKXAJ010004722">
    <property type="protein sequence ID" value="CAH2208860.1"/>
    <property type="molecule type" value="Genomic_DNA"/>
</dbReference>
<accession>A0A8S4QG71</accession>
<reference evidence="1" key="1">
    <citation type="submission" date="2022-03" db="EMBL/GenBank/DDBJ databases">
        <authorList>
            <person name="Lindestad O."/>
        </authorList>
    </citation>
    <scope>NUCLEOTIDE SEQUENCE</scope>
</reference>
<name>A0A8S4QG71_9NEOP</name>
<keyword evidence="2" id="KW-1185">Reference proteome</keyword>
<feature type="non-terminal residue" evidence="1">
    <location>
        <position position="1"/>
    </location>
</feature>